<dbReference type="RefSeq" id="WP_131283631.1">
    <property type="nucleotide sequence ID" value="NZ_RXLP01000017.1"/>
</dbReference>
<gene>
    <name evidence="6" type="ORF">EJ419_03405</name>
</gene>
<dbReference type="InterPro" id="IPR029058">
    <property type="entry name" value="AB_hydrolase_fold"/>
</dbReference>
<evidence type="ECO:0000256" key="3">
    <source>
        <dbReference type="RuleBase" id="RU361235"/>
    </source>
</evidence>
<dbReference type="PANTHER" id="PTHR11559">
    <property type="entry name" value="CARBOXYLESTERASE"/>
    <property type="match status" value="1"/>
</dbReference>
<protein>
    <recommendedName>
        <fullName evidence="3">Carboxylic ester hydrolase</fullName>
        <ecNumber evidence="3">3.1.1.-</ecNumber>
    </recommendedName>
</protein>
<dbReference type="InterPro" id="IPR019826">
    <property type="entry name" value="Carboxylesterase_B_AS"/>
</dbReference>
<name>A0A4R0QSK4_9BIFI</name>
<dbReference type="Proteomes" id="UP000291289">
    <property type="component" value="Unassembled WGS sequence"/>
</dbReference>
<keyword evidence="7" id="KW-1185">Reference proteome</keyword>
<dbReference type="EC" id="3.1.1.-" evidence="3"/>
<evidence type="ECO:0000313" key="7">
    <source>
        <dbReference type="Proteomes" id="UP000291289"/>
    </source>
</evidence>
<keyword evidence="4" id="KW-1133">Transmembrane helix</keyword>
<dbReference type="Gene3D" id="3.40.50.1820">
    <property type="entry name" value="alpha/beta hydrolase"/>
    <property type="match status" value="1"/>
</dbReference>
<feature type="domain" description="Carboxylesterase type B" evidence="5">
    <location>
        <begin position="49"/>
        <end position="390"/>
    </location>
</feature>
<comment type="caution">
    <text evidence="6">The sequence shown here is derived from an EMBL/GenBank/DDBJ whole genome shotgun (WGS) entry which is preliminary data.</text>
</comment>
<feature type="transmembrane region" description="Helical" evidence="4">
    <location>
        <begin position="7"/>
        <end position="30"/>
    </location>
</feature>
<dbReference type="AlphaFoldDB" id="A0A4R0QSK4"/>
<keyword evidence="4" id="KW-0472">Membrane</keyword>
<dbReference type="InterPro" id="IPR002018">
    <property type="entry name" value="CarbesteraseB"/>
</dbReference>
<sequence>MKHKKLWITIGAIITSLIVIAGLIFSYIYFRYPSMFMTPNVREGSPSNNAIVQTKQGRLRGYIDDNVYTYHGVQYAQATERFMPAQPVESWPDVKDATTYGKISYQGEVAGMQGNNGDGNDNNSQNLNIWTNGLDNNKRPVMVWLHGGGFSTGSANESMYDGTTLAKNHDVVVVGVNHRLNVFGHLDLSQYGEKYKDSANVGLVDIQMALEWIKENIANFGGDPNNVTLFGQSGGGAKVLSMMTAPSAKGLFNKGIVQSGATEAMGVNFASKSVSERIGELTLQNLGIAPENVDEIQNVSYQDVMSASDRARTQVGQETNTRLALSDNFGIDWGPVIDGDYLPTAPVTDDGFAAAGKDVPLLIGSNFSEWTHMMRSTRHENMTSAQVDAFEKAYPMRNASDAPYVDTFIRLPMLKIMSHKADQNGAPVYAYVFNYGSDPYHGAEIPYVFDHGNNDFSTKISSAWVNFARNGVPSADGLPQWSSYTRDNGNTMILDDNSQLVQHHDQELMRLLDPDYRY</sequence>
<dbReference type="EMBL" id="RXLP01000017">
    <property type="protein sequence ID" value="TCD54428.1"/>
    <property type="molecule type" value="Genomic_DNA"/>
</dbReference>
<keyword evidence="2 3" id="KW-0378">Hydrolase</keyword>
<evidence type="ECO:0000259" key="5">
    <source>
        <dbReference type="Pfam" id="PF00135"/>
    </source>
</evidence>
<dbReference type="Pfam" id="PF00135">
    <property type="entry name" value="COesterase"/>
    <property type="match status" value="2"/>
</dbReference>
<proteinExistence type="inferred from homology"/>
<keyword evidence="4" id="KW-0812">Transmembrane</keyword>
<organism evidence="6 7">
    <name type="scientific">Alloscardovia theropitheci</name>
    <dbReference type="NCBI Taxonomy" id="2496842"/>
    <lineage>
        <taxon>Bacteria</taxon>
        <taxon>Bacillati</taxon>
        <taxon>Actinomycetota</taxon>
        <taxon>Actinomycetes</taxon>
        <taxon>Bifidobacteriales</taxon>
        <taxon>Bifidobacteriaceae</taxon>
        <taxon>Alloscardovia</taxon>
    </lineage>
</organism>
<reference evidence="6 7" key="1">
    <citation type="submission" date="2018-12" db="EMBL/GenBank/DDBJ databases">
        <title>Alloscrdovia theropitheci sp. nov: a novel taxon from the feces of the bleeding-herat monkey (Theropithecus geleda).</title>
        <authorList>
            <person name="Modesto M."/>
        </authorList>
    </citation>
    <scope>NUCLEOTIDE SEQUENCE [LARGE SCALE GENOMIC DNA]</scope>
    <source>
        <strain evidence="6 7">GLDI4/2</strain>
    </source>
</reference>
<dbReference type="SUPFAM" id="SSF53474">
    <property type="entry name" value="alpha/beta-Hydrolases"/>
    <property type="match status" value="1"/>
</dbReference>
<evidence type="ECO:0000256" key="4">
    <source>
        <dbReference type="SAM" id="Phobius"/>
    </source>
</evidence>
<evidence type="ECO:0000256" key="1">
    <source>
        <dbReference type="ARBA" id="ARBA00005964"/>
    </source>
</evidence>
<dbReference type="OrthoDB" id="3199405at2"/>
<dbReference type="InterPro" id="IPR000997">
    <property type="entry name" value="Cholinesterase"/>
</dbReference>
<dbReference type="GO" id="GO:0004104">
    <property type="term" value="F:cholinesterase activity"/>
    <property type="evidence" value="ECO:0007669"/>
    <property type="project" value="InterPro"/>
</dbReference>
<evidence type="ECO:0000313" key="6">
    <source>
        <dbReference type="EMBL" id="TCD54428.1"/>
    </source>
</evidence>
<dbReference type="PRINTS" id="PR00878">
    <property type="entry name" value="CHOLNESTRASE"/>
</dbReference>
<evidence type="ECO:0000256" key="2">
    <source>
        <dbReference type="ARBA" id="ARBA00022801"/>
    </source>
</evidence>
<feature type="domain" description="Carboxylesterase type B" evidence="5">
    <location>
        <begin position="404"/>
        <end position="504"/>
    </location>
</feature>
<comment type="similarity">
    <text evidence="1 3">Belongs to the type-B carboxylesterase/lipase family.</text>
</comment>
<dbReference type="PROSITE" id="PS00122">
    <property type="entry name" value="CARBOXYLESTERASE_B_1"/>
    <property type="match status" value="1"/>
</dbReference>
<dbReference type="InterPro" id="IPR050309">
    <property type="entry name" value="Type-B_Carboxylest/Lipase"/>
</dbReference>
<accession>A0A4R0QSK4</accession>